<dbReference type="PROSITE" id="PS51737">
    <property type="entry name" value="RECOMBINASE_DNA_BIND"/>
    <property type="match status" value="1"/>
</dbReference>
<dbReference type="KEGG" id="mrub:DEO27_024070"/>
<proteinExistence type="predicted"/>
<dbReference type="InterPro" id="IPR036162">
    <property type="entry name" value="Resolvase-like_N_sf"/>
</dbReference>
<protein>
    <submittedName>
        <fullName evidence="8">Recombinase family protein</fullName>
    </submittedName>
</protein>
<organism evidence="8 9">
    <name type="scientific">Mucilaginibacter rubeus</name>
    <dbReference type="NCBI Taxonomy" id="2027860"/>
    <lineage>
        <taxon>Bacteria</taxon>
        <taxon>Pseudomonadati</taxon>
        <taxon>Bacteroidota</taxon>
        <taxon>Sphingobacteriia</taxon>
        <taxon>Sphingobacteriales</taxon>
        <taxon>Sphingobacteriaceae</taxon>
        <taxon>Mucilaginibacter</taxon>
    </lineage>
</organism>
<keyword evidence="9" id="KW-1185">Reference proteome</keyword>
<evidence type="ECO:0000256" key="3">
    <source>
        <dbReference type="ARBA" id="ARBA00023172"/>
    </source>
</evidence>
<dbReference type="PANTHER" id="PTHR30461">
    <property type="entry name" value="DNA-INVERTASE FROM LAMBDOID PROPHAGE"/>
    <property type="match status" value="1"/>
</dbReference>
<dbReference type="Gene3D" id="3.90.1750.20">
    <property type="entry name" value="Putative Large Serine Recombinase, Chain B, Domain 2"/>
    <property type="match status" value="1"/>
</dbReference>
<dbReference type="Proteomes" id="UP000251402">
    <property type="component" value="Chromosome"/>
</dbReference>
<dbReference type="PANTHER" id="PTHR30461:SF23">
    <property type="entry name" value="DNA RECOMBINASE-RELATED"/>
    <property type="match status" value="1"/>
</dbReference>
<dbReference type="SMART" id="SM00857">
    <property type="entry name" value="Resolvase"/>
    <property type="match status" value="1"/>
</dbReference>
<dbReference type="GO" id="GO:0000150">
    <property type="term" value="F:DNA strand exchange activity"/>
    <property type="evidence" value="ECO:0007669"/>
    <property type="project" value="InterPro"/>
</dbReference>
<dbReference type="Pfam" id="PF07508">
    <property type="entry name" value="Recombinase"/>
    <property type="match status" value="1"/>
</dbReference>
<evidence type="ECO:0000256" key="2">
    <source>
        <dbReference type="ARBA" id="ARBA00023125"/>
    </source>
</evidence>
<keyword evidence="3" id="KW-0233">DNA recombination</keyword>
<dbReference type="InterPro" id="IPR050639">
    <property type="entry name" value="SSR_resolvase"/>
</dbReference>
<dbReference type="Pfam" id="PF00239">
    <property type="entry name" value="Resolvase"/>
    <property type="match status" value="1"/>
</dbReference>
<dbReference type="InterPro" id="IPR011109">
    <property type="entry name" value="DNA_bind_recombinase_dom"/>
</dbReference>
<dbReference type="GO" id="GO:0003677">
    <property type="term" value="F:DNA binding"/>
    <property type="evidence" value="ECO:0007669"/>
    <property type="project" value="UniProtKB-KW"/>
</dbReference>
<dbReference type="RefSeq" id="WP_112574888.1">
    <property type="nucleotide sequence ID" value="NZ_CP043450.1"/>
</dbReference>
<dbReference type="Pfam" id="PF13408">
    <property type="entry name" value="Zn_ribbon_recom"/>
    <property type="match status" value="1"/>
</dbReference>
<dbReference type="Gene3D" id="3.40.50.1390">
    <property type="entry name" value="Resolvase, N-terminal catalytic domain"/>
    <property type="match status" value="1"/>
</dbReference>
<dbReference type="OrthoDB" id="9797501at2"/>
<dbReference type="AlphaFoldDB" id="A0A5C1I524"/>
<evidence type="ECO:0000259" key="7">
    <source>
        <dbReference type="PROSITE" id="PS51737"/>
    </source>
</evidence>
<evidence type="ECO:0000313" key="8">
    <source>
        <dbReference type="EMBL" id="QEM12956.1"/>
    </source>
</evidence>
<evidence type="ECO:0000259" key="6">
    <source>
        <dbReference type="PROSITE" id="PS51736"/>
    </source>
</evidence>
<dbReference type="PROSITE" id="PS00397">
    <property type="entry name" value="RECOMBINASES_1"/>
    <property type="match status" value="1"/>
</dbReference>
<dbReference type="EMBL" id="CP043450">
    <property type="protein sequence ID" value="QEM12956.1"/>
    <property type="molecule type" value="Genomic_DNA"/>
</dbReference>
<evidence type="ECO:0000256" key="5">
    <source>
        <dbReference type="PROSITE-ProRule" id="PRU10137"/>
    </source>
</evidence>
<sequence length="576" mass="66189">MSTTKLIAVYARVSTLNQEKEQTIENQLLVMHEYAKDNGYIIVKEYLDEFWTSDTLKRPALDQLRQDAKANLWQGVLIYDPDRLARRYSYQELVIDELKEAGIEVMFITVTTPENSEDKILYGVRGLFAEYERAKITERFRLGKLRKVKGGHILVSEPLYGYTYIPKKELQHGYYIFNEEEANTVRLIFSMVANEGLTVRKVTARLQELGIKPRKSKRGVWNTSTLTTLLRHRGYIGEGKWGSTTAVVPKKPLKVQKYKRVLKSSRIVKPKEEWFIIPIPPIIDQELFDRAQMQLSINSRMSQRNKKNDYLLAGIIRCTCGQTRTGEGPQHGKHLYYRCSDRVLKHPLPRTCLVGGVNARIADKLVWDELTALMTSPELLKQQIEDCLNNTREKAVSVVDNVEPLIKEIGKLKEEQSRYTKAYGQGLFTIEQLQEYSEPVKAHILKLEMQIQKAREAKRELETLNIPDQNEIRDFATEVMDGLAGLNFIEKQGIVRSVIDKIVGNQEHLVVSGFIPIENINVKLNDRYGKEIPQHNYDKVIPFSFVIKLPPPQKRGVDYGFISSKNNKSSPTSLSC</sequence>
<evidence type="ECO:0000256" key="1">
    <source>
        <dbReference type="ARBA" id="ARBA00022908"/>
    </source>
</evidence>
<dbReference type="InterPro" id="IPR025827">
    <property type="entry name" value="Zn_ribbon_recom_dom"/>
</dbReference>
<evidence type="ECO:0000313" key="9">
    <source>
        <dbReference type="Proteomes" id="UP000251402"/>
    </source>
</evidence>
<dbReference type="InterPro" id="IPR038109">
    <property type="entry name" value="DNA_bind_recomb_sf"/>
</dbReference>
<dbReference type="GO" id="GO:0015074">
    <property type="term" value="P:DNA integration"/>
    <property type="evidence" value="ECO:0007669"/>
    <property type="project" value="UniProtKB-KW"/>
</dbReference>
<name>A0A5C1I524_9SPHI</name>
<accession>A0A5C1I524</accession>
<feature type="active site" description="O-(5'-phospho-DNA)-serine intermediate" evidence="4 5">
    <location>
        <position position="14"/>
    </location>
</feature>
<keyword evidence="2" id="KW-0238">DNA-binding</keyword>
<feature type="domain" description="Recombinase" evidence="7">
    <location>
        <begin position="159"/>
        <end position="301"/>
    </location>
</feature>
<dbReference type="InterPro" id="IPR006118">
    <property type="entry name" value="Recombinase_CS"/>
</dbReference>
<feature type="domain" description="Resolvase/invertase-type recombinase catalytic" evidence="6">
    <location>
        <begin position="6"/>
        <end position="151"/>
    </location>
</feature>
<dbReference type="PROSITE" id="PS51736">
    <property type="entry name" value="RECOMBINASES_3"/>
    <property type="match status" value="1"/>
</dbReference>
<dbReference type="InterPro" id="IPR006119">
    <property type="entry name" value="Resolv_N"/>
</dbReference>
<reference evidence="8" key="1">
    <citation type="submission" date="2019-08" db="EMBL/GenBank/DDBJ databases">
        <title>Comparative genome analysis confer to the adaptation heavy metal polluted environment.</title>
        <authorList>
            <person name="Li Y."/>
        </authorList>
    </citation>
    <scope>NUCLEOTIDE SEQUENCE [LARGE SCALE GENOMIC DNA]</scope>
    <source>
        <strain evidence="8">P1</strain>
    </source>
</reference>
<keyword evidence="1" id="KW-0229">DNA integration</keyword>
<gene>
    <name evidence="8" type="ORF">DEO27_024070</name>
</gene>
<dbReference type="SUPFAM" id="SSF53041">
    <property type="entry name" value="Resolvase-like"/>
    <property type="match status" value="1"/>
</dbReference>
<evidence type="ECO:0000256" key="4">
    <source>
        <dbReference type="PIRSR" id="PIRSR606118-50"/>
    </source>
</evidence>
<dbReference type="CDD" id="cd00338">
    <property type="entry name" value="Ser_Recombinase"/>
    <property type="match status" value="1"/>
</dbReference>